<dbReference type="InParanoid" id="A0A1Y2B714"/>
<dbReference type="Proteomes" id="UP000193986">
    <property type="component" value="Unassembled WGS sequence"/>
</dbReference>
<reference evidence="8 9" key="1">
    <citation type="submission" date="2016-07" db="EMBL/GenBank/DDBJ databases">
        <title>Pervasive Adenine N6-methylation of Active Genes in Fungi.</title>
        <authorList>
            <consortium name="DOE Joint Genome Institute"/>
            <person name="Mondo S.J."/>
            <person name="Dannebaum R.O."/>
            <person name="Kuo R.C."/>
            <person name="Labutti K."/>
            <person name="Haridas S."/>
            <person name="Kuo A."/>
            <person name="Salamov A."/>
            <person name="Ahrendt S.R."/>
            <person name="Lipzen A."/>
            <person name="Sullivan W."/>
            <person name="Andreopoulos W.B."/>
            <person name="Clum A."/>
            <person name="Lindquist E."/>
            <person name="Daum C."/>
            <person name="Ramamoorthy G.K."/>
            <person name="Gryganskyi A."/>
            <person name="Culley D."/>
            <person name="Magnuson J.K."/>
            <person name="James T.Y."/>
            <person name="O'Malley M.A."/>
            <person name="Stajich J.E."/>
            <person name="Spatafora J.W."/>
            <person name="Visel A."/>
            <person name="Grigoriev I.V."/>
        </authorList>
    </citation>
    <scope>NUCLEOTIDE SEQUENCE [LARGE SCALE GENOMIC DNA]</scope>
    <source>
        <strain evidence="8 9">68-887.2</strain>
    </source>
</reference>
<protein>
    <recommendedName>
        <fullName evidence="7">CHCH domain-containing protein</fullName>
    </recommendedName>
</protein>
<feature type="region of interest" description="Disordered" evidence="6">
    <location>
        <begin position="75"/>
        <end position="97"/>
    </location>
</feature>
<evidence type="ECO:0000259" key="7">
    <source>
        <dbReference type="Pfam" id="PF06747"/>
    </source>
</evidence>
<dbReference type="GO" id="GO:0033617">
    <property type="term" value="P:mitochondrial respiratory chain complex IV assembly"/>
    <property type="evidence" value="ECO:0007669"/>
    <property type="project" value="TreeGrafter"/>
</dbReference>
<dbReference type="PROSITE" id="PS51808">
    <property type="entry name" value="CHCH"/>
    <property type="match status" value="1"/>
</dbReference>
<dbReference type="Pfam" id="PF06747">
    <property type="entry name" value="CHCH"/>
    <property type="match status" value="1"/>
</dbReference>
<name>A0A1Y2B714_9TREE</name>
<feature type="compositionally biased region" description="Pro residues" evidence="6">
    <location>
        <begin position="86"/>
        <end position="97"/>
    </location>
</feature>
<feature type="domain" description="CHCH" evidence="7">
    <location>
        <begin position="31"/>
        <end position="64"/>
    </location>
</feature>
<comment type="similarity">
    <text evidence="5">Belongs to the COX19 family.</text>
</comment>
<dbReference type="PANTHER" id="PTHR21107">
    <property type="entry name" value="CYTOCHROME C OXIDASE ASSEMBLY PROTEIN COX19"/>
    <property type="match status" value="1"/>
</dbReference>
<evidence type="ECO:0000256" key="2">
    <source>
        <dbReference type="ARBA" id="ARBA00022490"/>
    </source>
</evidence>
<accession>A0A1Y2B714</accession>
<keyword evidence="3" id="KW-1015">Disulfide bond</keyword>
<sequence length="97" mass="10784">MSFGRPGGFIDTFKPTPPQRGSFPLDHDGDCKDAMMVYLKCIKANNGNNGACRPESRLYLECRMDHDLMTRDDMSNLGLGDVLPPSDQPNKPPNDKI</sequence>
<gene>
    <name evidence="8" type="ORF">BCR39DRAFT_529212</name>
</gene>
<dbReference type="EMBL" id="MCFC01000020">
    <property type="protein sequence ID" value="ORY30330.1"/>
    <property type="molecule type" value="Genomic_DNA"/>
</dbReference>
<comment type="function">
    <text evidence="4">Required for the assembly of mitochondrial cytochrome c oxidase.</text>
</comment>
<keyword evidence="2" id="KW-0963">Cytoplasm</keyword>
<dbReference type="InterPro" id="IPR051383">
    <property type="entry name" value="COX19"/>
</dbReference>
<organism evidence="8 9">
    <name type="scientific">Naematelia encephala</name>
    <dbReference type="NCBI Taxonomy" id="71784"/>
    <lineage>
        <taxon>Eukaryota</taxon>
        <taxon>Fungi</taxon>
        <taxon>Dikarya</taxon>
        <taxon>Basidiomycota</taxon>
        <taxon>Agaricomycotina</taxon>
        <taxon>Tremellomycetes</taxon>
        <taxon>Tremellales</taxon>
        <taxon>Naemateliaceae</taxon>
        <taxon>Naematelia</taxon>
    </lineage>
</organism>
<comment type="caution">
    <text evidence="8">The sequence shown here is derived from an EMBL/GenBank/DDBJ whole genome shotgun (WGS) entry which is preliminary data.</text>
</comment>
<dbReference type="InterPro" id="IPR010625">
    <property type="entry name" value="CHCH"/>
</dbReference>
<feature type="region of interest" description="Disordered" evidence="6">
    <location>
        <begin position="1"/>
        <end position="25"/>
    </location>
</feature>
<evidence type="ECO:0000313" key="8">
    <source>
        <dbReference type="EMBL" id="ORY30330.1"/>
    </source>
</evidence>
<dbReference type="OrthoDB" id="268594at2759"/>
<dbReference type="GO" id="GO:0005758">
    <property type="term" value="C:mitochondrial intermembrane space"/>
    <property type="evidence" value="ECO:0007669"/>
    <property type="project" value="TreeGrafter"/>
</dbReference>
<evidence type="ECO:0000256" key="1">
    <source>
        <dbReference type="ARBA" id="ARBA00004496"/>
    </source>
</evidence>
<dbReference type="AlphaFoldDB" id="A0A1Y2B714"/>
<dbReference type="PANTHER" id="PTHR21107:SF2">
    <property type="entry name" value="CYTOCHROME C OXIDASE ASSEMBLY PROTEIN COX19"/>
    <property type="match status" value="1"/>
</dbReference>
<comment type="subcellular location">
    <subcellularLocation>
        <location evidence="1">Cytoplasm</location>
    </subcellularLocation>
</comment>
<proteinExistence type="inferred from homology"/>
<evidence type="ECO:0000256" key="3">
    <source>
        <dbReference type="ARBA" id="ARBA00023157"/>
    </source>
</evidence>
<evidence type="ECO:0000256" key="4">
    <source>
        <dbReference type="ARBA" id="ARBA00037279"/>
    </source>
</evidence>
<dbReference type="FunCoup" id="A0A1Y2B714">
    <property type="interactions" value="177"/>
</dbReference>
<evidence type="ECO:0000256" key="5">
    <source>
        <dbReference type="ARBA" id="ARBA00038223"/>
    </source>
</evidence>
<evidence type="ECO:0000256" key="6">
    <source>
        <dbReference type="SAM" id="MobiDB-lite"/>
    </source>
</evidence>
<evidence type="ECO:0000313" key="9">
    <source>
        <dbReference type="Proteomes" id="UP000193986"/>
    </source>
</evidence>
<dbReference type="STRING" id="71784.A0A1Y2B714"/>
<keyword evidence="9" id="KW-1185">Reference proteome</keyword>